<feature type="compositionally biased region" description="Pro residues" evidence="1">
    <location>
        <begin position="519"/>
        <end position="528"/>
    </location>
</feature>
<accession>A0A0F9XWB4</accession>
<protein>
    <recommendedName>
        <fullName evidence="3">DUF3352 domain-containing protein</fullName>
    </recommendedName>
</protein>
<evidence type="ECO:0000256" key="1">
    <source>
        <dbReference type="SAM" id="MobiDB-lite"/>
    </source>
</evidence>
<dbReference type="EMBL" id="LAZR01000026">
    <property type="protein sequence ID" value="KKO03672.1"/>
    <property type="molecule type" value="Genomic_DNA"/>
</dbReference>
<organism evidence="2">
    <name type="scientific">marine sediment metagenome</name>
    <dbReference type="NCBI Taxonomy" id="412755"/>
    <lineage>
        <taxon>unclassified sequences</taxon>
        <taxon>metagenomes</taxon>
        <taxon>ecological metagenomes</taxon>
    </lineage>
</organism>
<evidence type="ECO:0000313" key="2">
    <source>
        <dbReference type="EMBL" id="KKO03672.1"/>
    </source>
</evidence>
<name>A0A0F9XWB4_9ZZZZ</name>
<gene>
    <name evidence="2" type="ORF">LCGC14_0096000</name>
</gene>
<reference evidence="2" key="1">
    <citation type="journal article" date="2015" name="Nature">
        <title>Complex archaea that bridge the gap between prokaryotes and eukaryotes.</title>
        <authorList>
            <person name="Spang A."/>
            <person name="Saw J.H."/>
            <person name="Jorgensen S.L."/>
            <person name="Zaremba-Niedzwiedzka K."/>
            <person name="Martijn J."/>
            <person name="Lind A.E."/>
            <person name="van Eijk R."/>
            <person name="Schleper C."/>
            <person name="Guy L."/>
            <person name="Ettema T.J."/>
        </authorList>
    </citation>
    <scope>NUCLEOTIDE SEQUENCE</scope>
</reference>
<dbReference type="AlphaFoldDB" id="A0A0F9XWB4"/>
<proteinExistence type="predicted"/>
<evidence type="ECO:0008006" key="3">
    <source>
        <dbReference type="Google" id="ProtNLM"/>
    </source>
</evidence>
<sequence length="692" mass="74669">MNRCGRNVANHGKLLAGGVLLAVIAAGWLCLGPGAIQAGPVGEAGAAPASSADGLASMIPPEAIFYVERRGHHAVREAFLDSNFGKMATDEAINAFAHASRIRIGQLIVKELFDLETDDEVVEYQMILHQFLRAFWYQPAAMYVVVPRDEDDDPQEPKFGFICRTGEYQAECKAALDKLTAIGLPEGDEPATRQTFTYEGEGIAWDGVAKDRREWSLPDAVDEQRDVLVEKTLFMVHWEGDTLLLATGLEAADAMGRLLAAKSAETGGKRFSKAGNVSLNKVMEKTEIEDWAFRWYFDMAQMWELLGVDEHPEDFTWRRSLGLDKIEGIGGMGGYVDKVYARKTFIHSPETTDGLLRLFKTGASYKEALAMTPDTSSLFLAGQIDTQTLAKMLHAALGGGQDDPPTIETETETIELFQGPEQGPRIIQTIDEPATQSGDDEADKEAQALAAIDELLAASNGNASVYLGDIRGGLMPMMMGGAPIGLVIGLSDHAAGLRAVDKLIDLAGGEMEADSDAAPAPPGPPGAMPQPSDARPRQYRNVPIRYLPGMIYAPVTRLAVMSDRIVLGFSDDVLKTAIDTALDDVGGFRQGSKGPALAALSGEGPVLFSVNLADFAQAFWPMLMEAFAEEEDAPLAELPSAAKMVRMLGPEVSVFKPDDEGLLLDSRGKIPLATKIVPCSPLLTFGLMWMAF</sequence>
<comment type="caution">
    <text evidence="2">The sequence shown here is derived from an EMBL/GenBank/DDBJ whole genome shotgun (WGS) entry which is preliminary data.</text>
</comment>
<feature type="region of interest" description="Disordered" evidence="1">
    <location>
        <begin position="512"/>
        <end position="536"/>
    </location>
</feature>